<evidence type="ECO:0000313" key="3">
    <source>
        <dbReference type="EMBL" id="AXK79125.1"/>
    </source>
</evidence>
<keyword evidence="1" id="KW-0732">Signal</keyword>
<dbReference type="InterPro" id="IPR005546">
    <property type="entry name" value="Autotransporte_beta"/>
</dbReference>
<dbReference type="AlphaFoldDB" id="A0A345ZQC8"/>
<dbReference type="EMBL" id="CP031417">
    <property type="protein sequence ID" value="AXK79125.1"/>
    <property type="molecule type" value="Genomic_DNA"/>
</dbReference>
<protein>
    <submittedName>
        <fullName evidence="3">Autotransporter domain-containing protein</fullName>
    </submittedName>
</protein>
<dbReference type="InterPro" id="IPR013425">
    <property type="entry name" value="Autotrns_rpt"/>
</dbReference>
<reference evidence="3 4" key="1">
    <citation type="submission" date="2018-07" db="EMBL/GenBank/DDBJ databases">
        <authorList>
            <person name="Quirk P.G."/>
            <person name="Krulwich T.A."/>
        </authorList>
    </citation>
    <scope>NUCLEOTIDE SEQUENCE [LARGE SCALE GENOMIC DNA]</scope>
    <source>
        <strain evidence="3 4">CC-BB4</strain>
    </source>
</reference>
<keyword evidence="4" id="KW-1185">Reference proteome</keyword>
<accession>A0A345ZQC8</accession>
<feature type="domain" description="Autotransporter" evidence="2">
    <location>
        <begin position="528"/>
        <end position="810"/>
    </location>
</feature>
<name>A0A345ZQC8_9HYPH</name>
<dbReference type="KEGG" id="ptaw:DW352_00475"/>
<dbReference type="OrthoDB" id="7195851at2"/>
<dbReference type="SUPFAM" id="SSF103515">
    <property type="entry name" value="Autotransporter"/>
    <property type="match status" value="1"/>
</dbReference>
<dbReference type="Pfam" id="PF03797">
    <property type="entry name" value="Autotransporter"/>
    <property type="match status" value="1"/>
</dbReference>
<dbReference type="NCBIfam" id="TIGR02601">
    <property type="entry name" value="autotrns_rpt"/>
    <property type="match status" value="2"/>
</dbReference>
<evidence type="ECO:0000313" key="4">
    <source>
        <dbReference type="Proteomes" id="UP000254889"/>
    </source>
</evidence>
<organism evidence="3 4">
    <name type="scientific">Pseudolabrys taiwanensis</name>
    <dbReference type="NCBI Taxonomy" id="331696"/>
    <lineage>
        <taxon>Bacteria</taxon>
        <taxon>Pseudomonadati</taxon>
        <taxon>Pseudomonadota</taxon>
        <taxon>Alphaproteobacteria</taxon>
        <taxon>Hyphomicrobiales</taxon>
        <taxon>Xanthobacteraceae</taxon>
        <taxon>Pseudolabrys</taxon>
    </lineage>
</organism>
<gene>
    <name evidence="3" type="ORF">DW352_00475</name>
</gene>
<dbReference type="InterPro" id="IPR011050">
    <property type="entry name" value="Pectin_lyase_fold/virulence"/>
</dbReference>
<sequence>MGSSPAGDSGSGVNFANSFGVLTNAGTVAGGDANGGAAGVGVMTNGYTTITNAGVISGGLNNDGVTRAAAIRFGGIGNQLNLLTGSTIVGDIQLIASARAAIAAQNAGLALNNAIALGTNSTVTFDTSTTGLTVSGVISGTGKVLTTGAGSVVLSGANTYTGGTQISGGTTSVSSDANLGDAAGALIFDGGILQITGTSFTGTSRTIQWGGGGFDIVDANNSFTLNQAITGINALDKLGAGTLILNGNNGYIGATTVDAGKLVVNGSIALSSLLSVNSGAIIGGNGVLPTTEIASGGILAPGNSIGTLTVSGDLTLHSGSAYNVEVSPTAADRTNVTGIANLAGDVNASYAMGSYTSKRYTILNAAGGINGKFGTLNNTNLPGNVTAALNYDLNDVYLDLTLIYQDANQRLGGLNANQRGVSTALTNYFNATGGIPTAFVTLSANGLSQASGEAGSSIVVPMANDATLFTNAVFDGAFGALNEGREGPRADAAGGPGSALGFAPAERVSKKASEAFASLPLKAQPSDAFASRWGVWASGYGAASRVSGDAAVGSSTTNSRIYGAVAGASYRLLPNTVVGFALGGAGTDFSLDGGFGSGKADIFHAAVYGLHNIGRAYVAGLVGYGWQEASTDRTMTAAGMDVLHASFRPQTVSGRLEAGYRLATPLANVTPYGALQMASFFIPSYSESAISGSNQFALAYDARTASAVRTELGVRLAKAYALSTGMLTLKGRAAWAYDSYNGRGATATFQTLPGATFAVNGARPEANVALLSAGADYGLGNGWSLAASFDGEFSGNSTVYGGKGAIRRVW</sequence>
<dbReference type="Gene3D" id="2.40.128.130">
    <property type="entry name" value="Autotransporter beta-domain"/>
    <property type="match status" value="1"/>
</dbReference>
<dbReference type="InterPro" id="IPR036709">
    <property type="entry name" value="Autotransporte_beta_dom_sf"/>
</dbReference>
<dbReference type="SMART" id="SM00869">
    <property type="entry name" value="Autotransporter"/>
    <property type="match status" value="1"/>
</dbReference>
<proteinExistence type="predicted"/>
<dbReference type="PROSITE" id="PS51208">
    <property type="entry name" value="AUTOTRANSPORTER"/>
    <property type="match status" value="1"/>
</dbReference>
<evidence type="ECO:0000259" key="2">
    <source>
        <dbReference type="PROSITE" id="PS51208"/>
    </source>
</evidence>
<dbReference type="Pfam" id="PF12951">
    <property type="entry name" value="PATR"/>
    <property type="match status" value="2"/>
</dbReference>
<evidence type="ECO:0000256" key="1">
    <source>
        <dbReference type="ARBA" id="ARBA00022729"/>
    </source>
</evidence>
<dbReference type="Proteomes" id="UP000254889">
    <property type="component" value="Chromosome"/>
</dbReference>
<dbReference type="SUPFAM" id="SSF51126">
    <property type="entry name" value="Pectin lyase-like"/>
    <property type="match status" value="1"/>
</dbReference>